<organism evidence="3 4">
    <name type="scientific">Conidiobolus coronatus (strain ATCC 28846 / CBS 209.66 / NRRL 28638)</name>
    <name type="common">Delacroixia coronata</name>
    <dbReference type="NCBI Taxonomy" id="796925"/>
    <lineage>
        <taxon>Eukaryota</taxon>
        <taxon>Fungi</taxon>
        <taxon>Fungi incertae sedis</taxon>
        <taxon>Zoopagomycota</taxon>
        <taxon>Entomophthoromycotina</taxon>
        <taxon>Entomophthoromycetes</taxon>
        <taxon>Entomophthorales</taxon>
        <taxon>Ancylistaceae</taxon>
        <taxon>Conidiobolus</taxon>
    </lineage>
</organism>
<gene>
    <name evidence="3" type="ORF">CONCODRAFT_79293</name>
</gene>
<dbReference type="GO" id="GO:0016197">
    <property type="term" value="P:endosomal transport"/>
    <property type="evidence" value="ECO:0007669"/>
    <property type="project" value="TreeGrafter"/>
</dbReference>
<protein>
    <recommendedName>
        <fullName evidence="5">Biogenesis of lysosome-related organelles complex 1 subunit 2</fullName>
    </recommendedName>
</protein>
<dbReference type="PANTHER" id="PTHR46479">
    <property type="entry name" value="BIOGENESIS OF LYSOSOME-RELATED ORGANELLES COMPLEX 1 SUBUNIT 2"/>
    <property type="match status" value="1"/>
</dbReference>
<proteinExistence type="inferred from homology"/>
<dbReference type="Pfam" id="PF10046">
    <property type="entry name" value="BLOC1_2"/>
    <property type="match status" value="1"/>
</dbReference>
<reference evidence="3 4" key="1">
    <citation type="journal article" date="2015" name="Genome Biol. Evol.">
        <title>Phylogenomic analyses indicate that early fungi evolved digesting cell walls of algal ancestors of land plants.</title>
        <authorList>
            <person name="Chang Y."/>
            <person name="Wang S."/>
            <person name="Sekimoto S."/>
            <person name="Aerts A.L."/>
            <person name="Choi C."/>
            <person name="Clum A."/>
            <person name="LaButti K.M."/>
            <person name="Lindquist E.A."/>
            <person name="Yee Ngan C."/>
            <person name="Ohm R.A."/>
            <person name="Salamov A.A."/>
            <person name="Grigoriev I.V."/>
            <person name="Spatafora J.W."/>
            <person name="Berbee M.L."/>
        </authorList>
    </citation>
    <scope>NUCLEOTIDE SEQUENCE [LARGE SCALE GENOMIC DNA]</scope>
    <source>
        <strain evidence="3 4">NRRL 28638</strain>
    </source>
</reference>
<dbReference type="PANTHER" id="PTHR46479:SF1">
    <property type="entry name" value="BIOGENESIS OF LYSOSOME-RELATED ORGANELLES COMPLEX 1 SUBUNIT 2"/>
    <property type="match status" value="1"/>
</dbReference>
<evidence type="ECO:0008006" key="5">
    <source>
        <dbReference type="Google" id="ProtNLM"/>
    </source>
</evidence>
<evidence type="ECO:0000256" key="1">
    <source>
        <dbReference type="ARBA" id="ARBA00008468"/>
    </source>
</evidence>
<dbReference type="STRING" id="796925.A0A137P3B1"/>
<evidence type="ECO:0000256" key="2">
    <source>
        <dbReference type="SAM" id="MobiDB-lite"/>
    </source>
</evidence>
<accession>A0A137P3B1</accession>
<dbReference type="AlphaFoldDB" id="A0A137P3B1"/>
<feature type="compositionally biased region" description="Polar residues" evidence="2">
    <location>
        <begin position="1"/>
        <end position="12"/>
    </location>
</feature>
<feature type="region of interest" description="Disordered" evidence="2">
    <location>
        <begin position="48"/>
        <end position="71"/>
    </location>
</feature>
<dbReference type="GO" id="GO:0031083">
    <property type="term" value="C:BLOC-1 complex"/>
    <property type="evidence" value="ECO:0007669"/>
    <property type="project" value="TreeGrafter"/>
</dbReference>
<evidence type="ECO:0000313" key="4">
    <source>
        <dbReference type="Proteomes" id="UP000070444"/>
    </source>
</evidence>
<dbReference type="GO" id="GO:0032418">
    <property type="term" value="P:lysosome localization"/>
    <property type="evidence" value="ECO:0007669"/>
    <property type="project" value="TreeGrafter"/>
</dbReference>
<sequence>MSNSSSKQTSPILNKGRGRSKTVSSTTEAKFQRDSIVISPTDFDKATNINESTNNLQNSTLLSPSSESANNKQGEAQLIDDLCNDMTTKIANYLKGELSMTTRDLDLLADFNYKTIDQYQELSHTAQDILASSSKMQQAYSNLIPYINYVDQVCQQIEYLEVIASELEEYSLNLEEKVKFIKKKKETKKSGGASNAKFY</sequence>
<dbReference type="OrthoDB" id="244061at2759"/>
<keyword evidence="4" id="KW-1185">Reference proteome</keyword>
<feature type="region of interest" description="Disordered" evidence="2">
    <location>
        <begin position="1"/>
        <end position="31"/>
    </location>
</feature>
<evidence type="ECO:0000313" key="3">
    <source>
        <dbReference type="EMBL" id="KXN69458.1"/>
    </source>
</evidence>
<dbReference type="GO" id="GO:0043015">
    <property type="term" value="F:gamma-tubulin binding"/>
    <property type="evidence" value="ECO:0007669"/>
    <property type="project" value="TreeGrafter"/>
</dbReference>
<dbReference type="InterPro" id="IPR019269">
    <property type="entry name" value="BLOC1_su2"/>
</dbReference>
<name>A0A137P3B1_CONC2</name>
<comment type="similarity">
    <text evidence="1">Belongs to the BLOC1S2 family.</text>
</comment>
<dbReference type="GO" id="GO:0099078">
    <property type="term" value="C:BORC complex"/>
    <property type="evidence" value="ECO:0007669"/>
    <property type="project" value="TreeGrafter"/>
</dbReference>
<dbReference type="EMBL" id="KQ964533">
    <property type="protein sequence ID" value="KXN69458.1"/>
    <property type="molecule type" value="Genomic_DNA"/>
</dbReference>
<dbReference type="Proteomes" id="UP000070444">
    <property type="component" value="Unassembled WGS sequence"/>
</dbReference>
<dbReference type="GO" id="GO:0000930">
    <property type="term" value="C:gamma-tubulin complex"/>
    <property type="evidence" value="ECO:0007669"/>
    <property type="project" value="TreeGrafter"/>
</dbReference>